<comment type="similarity">
    <text evidence="4 7">Belongs to the glucosamine/galactosamine-6-phosphate isomerase family. 6-phosphogluconolactonase subfamily.</text>
</comment>
<keyword evidence="10" id="KW-1185">Reference proteome</keyword>
<sequence length="241" mass="27105">MKINVFKTEDEVLDGLANYFVEVAAKSIAHHGQFSVALSGGNSPKKLYELLASPKFRDKVEWKKVHFFFGDERYVPHTDLQSNYLMAKKAILEPLDLSYRQIFPVNTSVSPEEAAARYINDINLYFAGFDARFDLVLLGLGDNSHTASLFPHTPVLHDKTASVKEVFLDDQQVFRITMTAPLINQAHHIAYLVYGAGKAEAVHHVIEDKKDIENYPAQLIKPSDGELQWFLDTAAAALLKK</sequence>
<dbReference type="InterPro" id="IPR006148">
    <property type="entry name" value="Glc/Gal-6P_isomerase"/>
</dbReference>
<dbReference type="InterPro" id="IPR005900">
    <property type="entry name" value="6-phosphogluconolactonase_DevB"/>
</dbReference>
<dbReference type="InterPro" id="IPR037171">
    <property type="entry name" value="NagB/RpiA_transferase-like"/>
</dbReference>
<accession>A0A5B8UYT6</accession>
<evidence type="ECO:0000256" key="7">
    <source>
        <dbReference type="RuleBase" id="RU365095"/>
    </source>
</evidence>
<evidence type="ECO:0000313" key="10">
    <source>
        <dbReference type="Proteomes" id="UP000321479"/>
    </source>
</evidence>
<dbReference type="SUPFAM" id="SSF100950">
    <property type="entry name" value="NagB/RpiA/CoA transferase-like"/>
    <property type="match status" value="1"/>
</dbReference>
<evidence type="ECO:0000256" key="4">
    <source>
        <dbReference type="ARBA" id="ARBA00010662"/>
    </source>
</evidence>
<evidence type="ECO:0000256" key="5">
    <source>
        <dbReference type="ARBA" id="ARBA00013198"/>
    </source>
</evidence>
<proteinExistence type="inferred from homology"/>
<dbReference type="AlphaFoldDB" id="A0A5B8UYT6"/>
<comment type="pathway">
    <text evidence="3 7">Carbohydrate degradation; pentose phosphate pathway; D-ribulose 5-phosphate from D-glucose 6-phosphate (oxidative stage): step 2/3.</text>
</comment>
<dbReference type="GO" id="GO:0017057">
    <property type="term" value="F:6-phosphogluconolactonase activity"/>
    <property type="evidence" value="ECO:0007669"/>
    <property type="project" value="UniProtKB-UniRule"/>
</dbReference>
<dbReference type="NCBIfam" id="TIGR01198">
    <property type="entry name" value="pgl"/>
    <property type="match status" value="1"/>
</dbReference>
<dbReference type="Gene3D" id="3.40.50.1360">
    <property type="match status" value="1"/>
</dbReference>
<dbReference type="OrthoDB" id="9810967at2"/>
<keyword evidence="7 9" id="KW-0378">Hydrolase</keyword>
<feature type="domain" description="Glucosamine/galactosamine-6-phosphate isomerase" evidence="8">
    <location>
        <begin position="8"/>
        <end position="229"/>
    </location>
</feature>
<organism evidence="9 10">
    <name type="scientific">Mucilaginibacter ginsenosidivorans</name>
    <dbReference type="NCBI Taxonomy" id="398053"/>
    <lineage>
        <taxon>Bacteria</taxon>
        <taxon>Pseudomonadati</taxon>
        <taxon>Bacteroidota</taxon>
        <taxon>Sphingobacteriia</taxon>
        <taxon>Sphingobacteriales</taxon>
        <taxon>Sphingobacteriaceae</taxon>
        <taxon>Mucilaginibacter</taxon>
    </lineage>
</organism>
<dbReference type="GO" id="GO:0006098">
    <property type="term" value="P:pentose-phosphate shunt"/>
    <property type="evidence" value="ECO:0007669"/>
    <property type="project" value="UniProtKB-UniPathway"/>
</dbReference>
<evidence type="ECO:0000256" key="2">
    <source>
        <dbReference type="ARBA" id="ARBA00002681"/>
    </source>
</evidence>
<evidence type="ECO:0000256" key="3">
    <source>
        <dbReference type="ARBA" id="ARBA00004961"/>
    </source>
</evidence>
<comment type="catalytic activity">
    <reaction evidence="1 7">
        <text>6-phospho-D-glucono-1,5-lactone + H2O = 6-phospho-D-gluconate + H(+)</text>
        <dbReference type="Rhea" id="RHEA:12556"/>
        <dbReference type="ChEBI" id="CHEBI:15377"/>
        <dbReference type="ChEBI" id="CHEBI:15378"/>
        <dbReference type="ChEBI" id="CHEBI:57955"/>
        <dbReference type="ChEBI" id="CHEBI:58759"/>
        <dbReference type="EC" id="3.1.1.31"/>
    </reaction>
</comment>
<name>A0A5B8UYT6_9SPHI</name>
<evidence type="ECO:0000256" key="1">
    <source>
        <dbReference type="ARBA" id="ARBA00000832"/>
    </source>
</evidence>
<dbReference type="GO" id="GO:0005975">
    <property type="term" value="P:carbohydrate metabolic process"/>
    <property type="evidence" value="ECO:0007669"/>
    <property type="project" value="UniProtKB-UniRule"/>
</dbReference>
<dbReference type="InterPro" id="IPR039104">
    <property type="entry name" value="6PGL"/>
</dbReference>
<dbReference type="Pfam" id="PF01182">
    <property type="entry name" value="Glucosamine_iso"/>
    <property type="match status" value="1"/>
</dbReference>
<evidence type="ECO:0000313" key="9">
    <source>
        <dbReference type="EMBL" id="QEC64367.1"/>
    </source>
</evidence>
<dbReference type="CDD" id="cd01400">
    <property type="entry name" value="6PGL"/>
    <property type="match status" value="1"/>
</dbReference>
<reference evidence="9 10" key="1">
    <citation type="journal article" date="2017" name="Curr. Microbiol.">
        <title>Mucilaginibacter ginsenosidivorans sp. nov., Isolated from Soil of Ginseng Field.</title>
        <authorList>
            <person name="Kim M.M."/>
            <person name="Siddiqi M.Z."/>
            <person name="Im W.T."/>
        </authorList>
    </citation>
    <scope>NUCLEOTIDE SEQUENCE [LARGE SCALE GENOMIC DNA]</scope>
    <source>
        <strain evidence="9 10">Gsoil 3017</strain>
    </source>
</reference>
<evidence type="ECO:0000256" key="6">
    <source>
        <dbReference type="ARBA" id="ARBA00020337"/>
    </source>
</evidence>
<gene>
    <name evidence="7 9" type="primary">pgl</name>
    <name evidence="9" type="ORF">FRZ54_17890</name>
</gene>
<comment type="function">
    <text evidence="2 7">Hydrolysis of 6-phosphogluconolactone to 6-phosphogluconate.</text>
</comment>
<dbReference type="RefSeq" id="WP_147033108.1">
    <property type="nucleotide sequence ID" value="NZ_CP042436.1"/>
</dbReference>
<dbReference type="PANTHER" id="PTHR11054:SF0">
    <property type="entry name" value="6-PHOSPHOGLUCONOLACTONASE"/>
    <property type="match status" value="1"/>
</dbReference>
<dbReference type="PANTHER" id="PTHR11054">
    <property type="entry name" value="6-PHOSPHOGLUCONOLACTONASE"/>
    <property type="match status" value="1"/>
</dbReference>
<dbReference type="EC" id="3.1.1.31" evidence="5 7"/>
<dbReference type="KEGG" id="mgin:FRZ54_17890"/>
<evidence type="ECO:0000259" key="8">
    <source>
        <dbReference type="Pfam" id="PF01182"/>
    </source>
</evidence>
<protein>
    <recommendedName>
        <fullName evidence="6 7">6-phosphogluconolactonase</fullName>
        <shortName evidence="7">6PGL</shortName>
        <ecNumber evidence="5 7">3.1.1.31</ecNumber>
    </recommendedName>
</protein>
<dbReference type="UniPathway" id="UPA00115">
    <property type="reaction ID" value="UER00409"/>
</dbReference>
<dbReference type="Proteomes" id="UP000321479">
    <property type="component" value="Chromosome"/>
</dbReference>
<dbReference type="EMBL" id="CP042436">
    <property type="protein sequence ID" value="QEC64367.1"/>
    <property type="molecule type" value="Genomic_DNA"/>
</dbReference>